<dbReference type="Proteomes" id="UP000470520">
    <property type="component" value="Unassembled WGS sequence"/>
</dbReference>
<dbReference type="SUPFAM" id="SSF74853">
    <property type="entry name" value="Lamin A/C globular tail domain"/>
    <property type="match status" value="1"/>
</dbReference>
<evidence type="ECO:0000313" key="3">
    <source>
        <dbReference type="EMBL" id="NEB94018.1"/>
    </source>
</evidence>
<dbReference type="InterPro" id="IPR036415">
    <property type="entry name" value="Lamin_tail_dom_sf"/>
</dbReference>
<dbReference type="AlphaFoldDB" id="A0A7K3QVU9"/>
<name>A0A7K3QVU9_9ACTN</name>
<gene>
    <name evidence="3" type="ORF">G3I21_20395</name>
</gene>
<dbReference type="PROSITE" id="PS51841">
    <property type="entry name" value="LTD"/>
    <property type="match status" value="1"/>
</dbReference>
<reference evidence="3 4" key="1">
    <citation type="submission" date="2020-01" db="EMBL/GenBank/DDBJ databases">
        <title>Insect and environment-associated Actinomycetes.</title>
        <authorList>
            <person name="Currrie C."/>
            <person name="Chevrette M."/>
            <person name="Carlson C."/>
            <person name="Stubbendieck R."/>
            <person name="Wendt-Pienkowski E."/>
        </authorList>
    </citation>
    <scope>NUCLEOTIDE SEQUENCE [LARGE SCALE GENOMIC DNA]</scope>
    <source>
        <strain evidence="3 4">SID7754</strain>
    </source>
</reference>
<dbReference type="Gene3D" id="2.60.40.1260">
    <property type="entry name" value="Lamin Tail domain"/>
    <property type="match status" value="1"/>
</dbReference>
<accession>A0A7K3QVU9</accession>
<evidence type="ECO:0000256" key="1">
    <source>
        <dbReference type="SAM" id="MobiDB-lite"/>
    </source>
</evidence>
<dbReference type="EMBL" id="JAAGMR010000226">
    <property type="protein sequence ID" value="NEB94018.1"/>
    <property type="molecule type" value="Genomic_DNA"/>
</dbReference>
<comment type="caution">
    <text evidence="3">The sequence shown here is derived from an EMBL/GenBank/DDBJ whole genome shotgun (WGS) entry which is preliminary data.</text>
</comment>
<protein>
    <submittedName>
        <fullName evidence="3">Lamin tail domain-containing protein</fullName>
    </submittedName>
</protein>
<proteinExistence type="predicted"/>
<feature type="region of interest" description="Disordered" evidence="1">
    <location>
        <begin position="228"/>
        <end position="266"/>
    </location>
</feature>
<feature type="domain" description="LTD" evidence="2">
    <location>
        <begin position="91"/>
        <end position="214"/>
    </location>
</feature>
<evidence type="ECO:0000259" key="2">
    <source>
        <dbReference type="PROSITE" id="PS51841"/>
    </source>
</evidence>
<organism evidence="3 4">
    <name type="scientific">Streptomyces bauhiniae</name>
    <dbReference type="NCBI Taxonomy" id="2340725"/>
    <lineage>
        <taxon>Bacteria</taxon>
        <taxon>Bacillati</taxon>
        <taxon>Actinomycetota</taxon>
        <taxon>Actinomycetes</taxon>
        <taxon>Kitasatosporales</taxon>
        <taxon>Streptomycetaceae</taxon>
        <taxon>Streptomyces</taxon>
    </lineage>
</organism>
<sequence>MNGRYTQESRKYGRSVTRFTFPPHVLRIRSKWCLRGQQVAIRTSHAFRPGPSVGGCPHHAGEPVTSSSVTARRLAAAALAAGALVGAAALPATAADRSYRENVEISRVQYDSPGWDNGSNRSLNNEWVEVTNNSRHRVNLDGWRLTEDRRGVTYTFSDFTLGGHETVRVHTGIGRDTSRDLFQDRRNYVWDNRRDTATLRNDERRFVDSVTWGGRDDRWDDNRDNDGWGHGGWGHDNRNHDDRDNGGHDHDGRGHDHEGRGHDHRS</sequence>
<dbReference type="Pfam" id="PF00932">
    <property type="entry name" value="LTD"/>
    <property type="match status" value="1"/>
</dbReference>
<dbReference type="InterPro" id="IPR001322">
    <property type="entry name" value="Lamin_tail_dom"/>
</dbReference>
<evidence type="ECO:0000313" key="4">
    <source>
        <dbReference type="Proteomes" id="UP000470520"/>
    </source>
</evidence>